<name>A0ABW7YPS7_9ACTN</name>
<reference evidence="3 4" key="1">
    <citation type="submission" date="2024-10" db="EMBL/GenBank/DDBJ databases">
        <title>The Natural Products Discovery Center: Release of the First 8490 Sequenced Strains for Exploring Actinobacteria Biosynthetic Diversity.</title>
        <authorList>
            <person name="Kalkreuter E."/>
            <person name="Kautsar S.A."/>
            <person name="Yang D."/>
            <person name="Bader C.D."/>
            <person name="Teijaro C.N."/>
            <person name="Fluegel L."/>
            <person name="Davis C.M."/>
            <person name="Simpson J.R."/>
            <person name="Lauterbach L."/>
            <person name="Steele A.D."/>
            <person name="Gui C."/>
            <person name="Meng S."/>
            <person name="Li G."/>
            <person name="Viehrig K."/>
            <person name="Ye F."/>
            <person name="Su P."/>
            <person name="Kiefer A.F."/>
            <person name="Nichols A."/>
            <person name="Cepeda A.J."/>
            <person name="Yan W."/>
            <person name="Fan B."/>
            <person name="Jiang Y."/>
            <person name="Adhikari A."/>
            <person name="Zheng C.-J."/>
            <person name="Schuster L."/>
            <person name="Cowan T.M."/>
            <person name="Smanski M.J."/>
            <person name="Chevrette M.G."/>
            <person name="De Carvalho L.P.S."/>
            <person name="Shen B."/>
        </authorList>
    </citation>
    <scope>NUCLEOTIDE SEQUENCE [LARGE SCALE GENOMIC DNA]</scope>
    <source>
        <strain evidence="3 4">NPDC050545</strain>
    </source>
</reference>
<feature type="domain" description="Protein kinase" evidence="2">
    <location>
        <begin position="8"/>
        <end position="285"/>
    </location>
</feature>
<dbReference type="InterPro" id="IPR011009">
    <property type="entry name" value="Kinase-like_dom_sf"/>
</dbReference>
<dbReference type="SUPFAM" id="SSF56112">
    <property type="entry name" value="Protein kinase-like (PK-like)"/>
    <property type="match status" value="1"/>
</dbReference>
<evidence type="ECO:0000259" key="2">
    <source>
        <dbReference type="PROSITE" id="PS50011"/>
    </source>
</evidence>
<dbReference type="Gene3D" id="1.10.510.10">
    <property type="entry name" value="Transferase(Phosphotransferase) domain 1"/>
    <property type="match status" value="1"/>
</dbReference>
<comment type="caution">
    <text evidence="3">The sequence shown here is derived from an EMBL/GenBank/DDBJ whole genome shotgun (WGS) entry which is preliminary data.</text>
</comment>
<proteinExistence type="predicted"/>
<dbReference type="SMART" id="SM00220">
    <property type="entry name" value="S_TKc"/>
    <property type="match status" value="1"/>
</dbReference>
<evidence type="ECO:0000256" key="1">
    <source>
        <dbReference type="SAM" id="MobiDB-lite"/>
    </source>
</evidence>
<dbReference type="EMBL" id="JBITGY010000003">
    <property type="protein sequence ID" value="MFI6497919.1"/>
    <property type="molecule type" value="Genomic_DNA"/>
</dbReference>
<evidence type="ECO:0000313" key="3">
    <source>
        <dbReference type="EMBL" id="MFI6497919.1"/>
    </source>
</evidence>
<sequence>MAQPGQTLRFRDRHGAWAEAAVTGCHDDPSQPAPPLRSCLLTLTYADGTRHEVRHVGMSDEEPGIGYGELDNEILAGLRLSRLCGPGPYPPQVSRLIGYEADGERPFLLLEPCRGKPVGSILGRILPSEKFLFQTSLLTGLRWISAAGIAHRAISPETVYWDSVNAQITGFAEAALAGTPRTVAGAPPWWAPEQRPGNVSGMVSSEDDVWAAGRLIFYVTTGHEPDRADLTGEDPDLARLLAGIFGPPAGRPPVRELLSRINVADPVPRGLSPDAALERGRAGFLTLRAAKHPETAGPAVPEPAEPAAAAEPTTSQRRRGWRRRR</sequence>
<keyword evidence="4" id="KW-1185">Reference proteome</keyword>
<feature type="region of interest" description="Disordered" evidence="1">
    <location>
        <begin position="289"/>
        <end position="325"/>
    </location>
</feature>
<protein>
    <recommendedName>
        <fullName evidence="2">Protein kinase domain-containing protein</fullName>
    </recommendedName>
</protein>
<feature type="compositionally biased region" description="Low complexity" evidence="1">
    <location>
        <begin position="305"/>
        <end position="314"/>
    </location>
</feature>
<dbReference type="Proteomes" id="UP001612741">
    <property type="component" value="Unassembled WGS sequence"/>
</dbReference>
<dbReference type="RefSeq" id="WP_397081175.1">
    <property type="nucleotide sequence ID" value="NZ_JBITGY010000003.1"/>
</dbReference>
<gene>
    <name evidence="3" type="ORF">ACIBG2_11065</name>
</gene>
<organism evidence="3 4">
    <name type="scientific">Nonomuraea typhae</name>
    <dbReference type="NCBI Taxonomy" id="2603600"/>
    <lineage>
        <taxon>Bacteria</taxon>
        <taxon>Bacillati</taxon>
        <taxon>Actinomycetota</taxon>
        <taxon>Actinomycetes</taxon>
        <taxon>Streptosporangiales</taxon>
        <taxon>Streptosporangiaceae</taxon>
        <taxon>Nonomuraea</taxon>
    </lineage>
</organism>
<accession>A0ABW7YPS7</accession>
<evidence type="ECO:0000313" key="4">
    <source>
        <dbReference type="Proteomes" id="UP001612741"/>
    </source>
</evidence>
<dbReference type="PROSITE" id="PS50011">
    <property type="entry name" value="PROTEIN_KINASE_DOM"/>
    <property type="match status" value="1"/>
</dbReference>
<dbReference type="InterPro" id="IPR000719">
    <property type="entry name" value="Prot_kinase_dom"/>
</dbReference>
<feature type="compositionally biased region" description="Basic residues" evidence="1">
    <location>
        <begin position="316"/>
        <end position="325"/>
    </location>
</feature>